<evidence type="ECO:0000313" key="8">
    <source>
        <dbReference type="Proteomes" id="UP000199150"/>
    </source>
</evidence>
<dbReference type="InterPro" id="IPR039425">
    <property type="entry name" value="RNA_pol_sigma-70-like"/>
</dbReference>
<evidence type="ECO:0000259" key="5">
    <source>
        <dbReference type="Pfam" id="PF04542"/>
    </source>
</evidence>
<keyword evidence="8" id="KW-1185">Reference proteome</keyword>
<dbReference type="InterPro" id="IPR036388">
    <property type="entry name" value="WH-like_DNA-bd_sf"/>
</dbReference>
<feature type="domain" description="RNA polymerase sigma factor 70 region 4 type 2" evidence="6">
    <location>
        <begin position="123"/>
        <end position="169"/>
    </location>
</feature>
<sequence>MSNIVHTGPSGEARKTLLAFVGAQILPHEADLRHWLLRLGVKAHELDDIVQDVYCRLLRLERFDHIEDPRAYLFRCARNVLLEQVRRSKVVSIMTVQNLDELGVADLGPNPESAASSRAELVRVLGLIEGLPERCRQVFELRKVHGLSQAETAKALRLSENIVEKETAKGLGLILRHMADAGSGVVTALKANAGHKRIYVAD</sequence>
<evidence type="ECO:0000259" key="6">
    <source>
        <dbReference type="Pfam" id="PF08281"/>
    </source>
</evidence>
<keyword evidence="3" id="KW-0731">Sigma factor</keyword>
<dbReference type="PANTHER" id="PTHR43133:SF63">
    <property type="entry name" value="RNA POLYMERASE SIGMA FACTOR FECI-RELATED"/>
    <property type="match status" value="1"/>
</dbReference>
<dbReference type="InterPro" id="IPR014284">
    <property type="entry name" value="RNA_pol_sigma-70_dom"/>
</dbReference>
<dbReference type="OrthoDB" id="7268940at2"/>
<evidence type="ECO:0000256" key="1">
    <source>
        <dbReference type="ARBA" id="ARBA00010641"/>
    </source>
</evidence>
<dbReference type="Pfam" id="PF04542">
    <property type="entry name" value="Sigma70_r2"/>
    <property type="match status" value="1"/>
</dbReference>
<dbReference type="GO" id="GO:0016987">
    <property type="term" value="F:sigma factor activity"/>
    <property type="evidence" value="ECO:0007669"/>
    <property type="project" value="UniProtKB-KW"/>
</dbReference>
<dbReference type="EMBL" id="FMTS01000005">
    <property type="protein sequence ID" value="SCW72216.1"/>
    <property type="molecule type" value="Genomic_DNA"/>
</dbReference>
<dbReference type="Pfam" id="PF08281">
    <property type="entry name" value="Sigma70_r4_2"/>
    <property type="match status" value="1"/>
</dbReference>
<dbReference type="SUPFAM" id="SSF88659">
    <property type="entry name" value="Sigma3 and sigma4 domains of RNA polymerase sigma factors"/>
    <property type="match status" value="1"/>
</dbReference>
<accession>A0A1G4ST09</accession>
<dbReference type="PANTHER" id="PTHR43133">
    <property type="entry name" value="RNA POLYMERASE ECF-TYPE SIGMA FACTO"/>
    <property type="match status" value="1"/>
</dbReference>
<dbReference type="InterPro" id="IPR013324">
    <property type="entry name" value="RNA_pol_sigma_r3/r4-like"/>
</dbReference>
<comment type="similarity">
    <text evidence="1">Belongs to the sigma-70 factor family. ECF subfamily.</text>
</comment>
<keyword evidence="4" id="KW-0804">Transcription</keyword>
<dbReference type="NCBIfam" id="TIGR02937">
    <property type="entry name" value="sigma70-ECF"/>
    <property type="match status" value="1"/>
</dbReference>
<dbReference type="RefSeq" id="WP_090649466.1">
    <property type="nucleotide sequence ID" value="NZ_CBCRYE010000003.1"/>
</dbReference>
<evidence type="ECO:0000256" key="4">
    <source>
        <dbReference type="ARBA" id="ARBA00023163"/>
    </source>
</evidence>
<reference evidence="8" key="1">
    <citation type="submission" date="2016-10" db="EMBL/GenBank/DDBJ databases">
        <authorList>
            <person name="Varghese N."/>
            <person name="Submissions S."/>
        </authorList>
    </citation>
    <scope>NUCLEOTIDE SEQUENCE [LARGE SCALE GENOMIC DNA]</scope>
    <source>
        <strain evidence="8">CGMCC 1.3431</strain>
    </source>
</reference>
<protein>
    <submittedName>
        <fullName evidence="7">RNA polymerase sigma-70 factor, ECF subfamily</fullName>
    </submittedName>
</protein>
<evidence type="ECO:0000256" key="2">
    <source>
        <dbReference type="ARBA" id="ARBA00023015"/>
    </source>
</evidence>
<dbReference type="Proteomes" id="UP000199150">
    <property type="component" value="Unassembled WGS sequence"/>
</dbReference>
<evidence type="ECO:0000256" key="3">
    <source>
        <dbReference type="ARBA" id="ARBA00023082"/>
    </source>
</evidence>
<keyword evidence="2" id="KW-0805">Transcription regulation</keyword>
<proteinExistence type="inferred from homology"/>
<dbReference type="Gene3D" id="1.10.1740.10">
    <property type="match status" value="1"/>
</dbReference>
<dbReference type="InterPro" id="IPR013249">
    <property type="entry name" value="RNA_pol_sigma70_r4_t2"/>
</dbReference>
<dbReference type="AlphaFoldDB" id="A0A1G4ST09"/>
<dbReference type="InterPro" id="IPR013325">
    <property type="entry name" value="RNA_pol_sigma_r2"/>
</dbReference>
<organism evidence="7 8">
    <name type="scientific">Asticcacaulis taihuensis</name>
    <dbReference type="NCBI Taxonomy" id="260084"/>
    <lineage>
        <taxon>Bacteria</taxon>
        <taxon>Pseudomonadati</taxon>
        <taxon>Pseudomonadota</taxon>
        <taxon>Alphaproteobacteria</taxon>
        <taxon>Caulobacterales</taxon>
        <taxon>Caulobacteraceae</taxon>
        <taxon>Asticcacaulis</taxon>
    </lineage>
</organism>
<dbReference type="GO" id="GO:0006352">
    <property type="term" value="P:DNA-templated transcription initiation"/>
    <property type="evidence" value="ECO:0007669"/>
    <property type="project" value="InterPro"/>
</dbReference>
<dbReference type="SUPFAM" id="SSF88946">
    <property type="entry name" value="Sigma2 domain of RNA polymerase sigma factors"/>
    <property type="match status" value="1"/>
</dbReference>
<feature type="domain" description="RNA polymerase sigma-70 region 2" evidence="5">
    <location>
        <begin position="28"/>
        <end position="89"/>
    </location>
</feature>
<gene>
    <name evidence="7" type="ORF">SAMN02927928_2908</name>
</gene>
<dbReference type="GO" id="GO:0003677">
    <property type="term" value="F:DNA binding"/>
    <property type="evidence" value="ECO:0007669"/>
    <property type="project" value="InterPro"/>
</dbReference>
<dbReference type="InterPro" id="IPR007627">
    <property type="entry name" value="RNA_pol_sigma70_r2"/>
</dbReference>
<evidence type="ECO:0000313" key="7">
    <source>
        <dbReference type="EMBL" id="SCW72216.1"/>
    </source>
</evidence>
<name>A0A1G4ST09_9CAUL</name>
<dbReference type="Gene3D" id="1.10.10.10">
    <property type="entry name" value="Winged helix-like DNA-binding domain superfamily/Winged helix DNA-binding domain"/>
    <property type="match status" value="1"/>
</dbReference>
<dbReference type="STRING" id="260084.SAMN02927928_2908"/>